<keyword evidence="2" id="KW-0539">Nucleus</keyword>
<evidence type="ECO:0000313" key="4">
    <source>
        <dbReference type="EMBL" id="CRL03610.1"/>
    </source>
</evidence>
<dbReference type="Gene3D" id="2.40.50.40">
    <property type="match status" value="1"/>
</dbReference>
<evidence type="ECO:0000259" key="3">
    <source>
        <dbReference type="SMART" id="SM00300"/>
    </source>
</evidence>
<evidence type="ECO:0000256" key="2">
    <source>
        <dbReference type="ARBA" id="ARBA00023242"/>
    </source>
</evidence>
<name>A0A1J1IV74_9DIPT</name>
<proteinExistence type="predicted"/>
<dbReference type="SUPFAM" id="SSF54160">
    <property type="entry name" value="Chromo domain-like"/>
    <property type="match status" value="1"/>
</dbReference>
<organism evidence="4 5">
    <name type="scientific">Clunio marinus</name>
    <dbReference type="NCBI Taxonomy" id="568069"/>
    <lineage>
        <taxon>Eukaryota</taxon>
        <taxon>Metazoa</taxon>
        <taxon>Ecdysozoa</taxon>
        <taxon>Arthropoda</taxon>
        <taxon>Hexapoda</taxon>
        <taxon>Insecta</taxon>
        <taxon>Pterygota</taxon>
        <taxon>Neoptera</taxon>
        <taxon>Endopterygota</taxon>
        <taxon>Diptera</taxon>
        <taxon>Nematocera</taxon>
        <taxon>Chironomoidea</taxon>
        <taxon>Chironomidae</taxon>
        <taxon>Clunio</taxon>
    </lineage>
</organism>
<comment type="subcellular location">
    <subcellularLocation>
        <location evidence="1">Nucleus</location>
    </subcellularLocation>
</comment>
<keyword evidence="5" id="KW-1185">Reference proteome</keyword>
<dbReference type="Pfam" id="PF01393">
    <property type="entry name" value="Chromo_shadow"/>
    <property type="match status" value="1"/>
</dbReference>
<evidence type="ECO:0000313" key="5">
    <source>
        <dbReference type="Proteomes" id="UP000183832"/>
    </source>
</evidence>
<gene>
    <name evidence="4" type="ORF">CLUMA_CG016506</name>
</gene>
<dbReference type="InterPro" id="IPR008251">
    <property type="entry name" value="Chromo_shadow_dom"/>
</dbReference>
<dbReference type="AlphaFoldDB" id="A0A1J1IV74"/>
<dbReference type="SMART" id="SM00300">
    <property type="entry name" value="ChSh"/>
    <property type="match status" value="1"/>
</dbReference>
<dbReference type="GO" id="GO:0005694">
    <property type="term" value="C:chromosome"/>
    <property type="evidence" value="ECO:0007669"/>
    <property type="project" value="UniProtKB-ARBA"/>
</dbReference>
<dbReference type="InterPro" id="IPR016197">
    <property type="entry name" value="Chromo-like_dom_sf"/>
</dbReference>
<dbReference type="Proteomes" id="UP000183832">
    <property type="component" value="Unassembled WGS sequence"/>
</dbReference>
<dbReference type="GO" id="GO:0005634">
    <property type="term" value="C:nucleus"/>
    <property type="evidence" value="ECO:0007669"/>
    <property type="project" value="UniProtKB-SubCell"/>
</dbReference>
<feature type="domain" description="Chromo shadow" evidence="3">
    <location>
        <begin position="112"/>
        <end position="182"/>
    </location>
</feature>
<dbReference type="CDD" id="cd00034">
    <property type="entry name" value="CSD"/>
    <property type="match status" value="1"/>
</dbReference>
<accession>A0A1J1IV74</accession>
<reference evidence="4 5" key="1">
    <citation type="submission" date="2015-04" db="EMBL/GenBank/DDBJ databases">
        <authorList>
            <person name="Syromyatnikov M.Y."/>
            <person name="Popov V.N."/>
        </authorList>
    </citation>
    <scope>NUCLEOTIDE SEQUENCE [LARGE SCALE GENOMIC DNA]</scope>
</reference>
<sequence length="182" mass="20909">MFTLNPKQQSEHPKKFCHKTIEKREDQLIKTEGVDIFKSEPKDVKPNSNGGSNAIIIQSEKSSSVPMKTETKDIFDSGLIDVNQNCYLGINNDPVLDKQNLNIKSEATTLPSEKNSTLALQDVVQVMGLTEKKSSQYPEGQLMFVFKLDDGTIQYYHRDEAKIMYPQLVIEYYERHMTWENE</sequence>
<dbReference type="EMBL" id="CVRI01000059">
    <property type="protein sequence ID" value="CRL03610.1"/>
    <property type="molecule type" value="Genomic_DNA"/>
</dbReference>
<evidence type="ECO:0000256" key="1">
    <source>
        <dbReference type="ARBA" id="ARBA00004123"/>
    </source>
</evidence>
<protein>
    <submittedName>
        <fullName evidence="4">CLUMA_CG016506, isoform A</fullName>
    </submittedName>
</protein>